<feature type="chain" id="PRO_5017408639" description="Immunoglobulin V-set domain-containing protein" evidence="7">
    <location>
        <begin position="16"/>
        <end position="115"/>
    </location>
</feature>
<dbReference type="GeneTree" id="ENSGT00670000098480"/>
<evidence type="ECO:0000256" key="5">
    <source>
        <dbReference type="ARBA" id="ARBA00023170"/>
    </source>
</evidence>
<dbReference type="InterPro" id="IPR036179">
    <property type="entry name" value="Ig-like_dom_sf"/>
</dbReference>
<comment type="subcellular location">
    <subcellularLocation>
        <location evidence="1">Membrane</location>
    </subcellularLocation>
</comment>
<dbReference type="SUPFAM" id="SSF48726">
    <property type="entry name" value="Immunoglobulin"/>
    <property type="match status" value="1"/>
</dbReference>
<keyword evidence="3" id="KW-1133">Transmembrane helix</keyword>
<keyword evidence="2" id="KW-0812">Transmembrane</keyword>
<evidence type="ECO:0000256" key="7">
    <source>
        <dbReference type="SAM" id="SignalP"/>
    </source>
</evidence>
<accession>A0A3B3CY35</accession>
<dbReference type="Gene3D" id="2.60.40.10">
    <property type="entry name" value="Immunoglobulins"/>
    <property type="match status" value="1"/>
</dbReference>
<evidence type="ECO:0000256" key="6">
    <source>
        <dbReference type="ARBA" id="ARBA00023319"/>
    </source>
</evidence>
<dbReference type="AlphaFoldDB" id="A0A3B3CY35"/>
<dbReference type="PANTHER" id="PTHR19256">
    <property type="entry name" value="T-CELL RECEPTOR GAMMA CHAIN"/>
    <property type="match status" value="1"/>
</dbReference>
<dbReference type="Ensembl" id="ENSOMET00000014564.1">
    <property type="protein sequence ID" value="ENSOMEP00000022526.1"/>
    <property type="gene ID" value="ENSOMEG00000002095.1"/>
</dbReference>
<dbReference type="Proteomes" id="UP000261560">
    <property type="component" value="Unplaced"/>
</dbReference>
<dbReference type="Pfam" id="PF07686">
    <property type="entry name" value="V-set"/>
    <property type="match status" value="1"/>
</dbReference>
<dbReference type="InterPro" id="IPR051117">
    <property type="entry name" value="TRG_var/const_region"/>
</dbReference>
<feature type="signal peptide" evidence="7">
    <location>
        <begin position="1"/>
        <end position="15"/>
    </location>
</feature>
<organism evidence="9 10">
    <name type="scientific">Oryzias melastigma</name>
    <name type="common">Marine medaka</name>
    <dbReference type="NCBI Taxonomy" id="30732"/>
    <lineage>
        <taxon>Eukaryota</taxon>
        <taxon>Metazoa</taxon>
        <taxon>Chordata</taxon>
        <taxon>Craniata</taxon>
        <taxon>Vertebrata</taxon>
        <taxon>Euteleostomi</taxon>
        <taxon>Actinopterygii</taxon>
        <taxon>Neopterygii</taxon>
        <taxon>Teleostei</taxon>
        <taxon>Neoteleostei</taxon>
        <taxon>Acanthomorphata</taxon>
        <taxon>Ovalentaria</taxon>
        <taxon>Atherinomorphae</taxon>
        <taxon>Beloniformes</taxon>
        <taxon>Adrianichthyidae</taxon>
        <taxon>Oryziinae</taxon>
        <taxon>Oryzias</taxon>
    </lineage>
</organism>
<reference evidence="9" key="1">
    <citation type="submission" date="2025-08" db="UniProtKB">
        <authorList>
            <consortium name="Ensembl"/>
        </authorList>
    </citation>
    <scope>IDENTIFICATION</scope>
</reference>
<dbReference type="InterPro" id="IPR013106">
    <property type="entry name" value="Ig_V-set"/>
</dbReference>
<evidence type="ECO:0000256" key="3">
    <source>
        <dbReference type="ARBA" id="ARBA00022989"/>
    </source>
</evidence>
<dbReference type="PaxDb" id="30732-ENSOMEP00000022526"/>
<sequence>LHLSVCVSAALVTMAAELIQEDLTLTRRVGQSVSFSCGGTEDKDKYWYQKKEREPFKIILQIVKNNCKTNKGYGHSQKDDFTGEKTQRGCELKINQVKVDHSASYYCSCWSHSEK</sequence>
<evidence type="ECO:0000313" key="9">
    <source>
        <dbReference type="Ensembl" id="ENSOMEP00000022526.1"/>
    </source>
</evidence>
<keyword evidence="6" id="KW-0393">Immunoglobulin domain</keyword>
<dbReference type="PANTHER" id="PTHR19256:SF65">
    <property type="entry name" value="T CELL RECEPTOR GAMMA CONSTANT 1-RELATED"/>
    <property type="match status" value="1"/>
</dbReference>
<keyword evidence="5" id="KW-0675">Receptor</keyword>
<dbReference type="InterPro" id="IPR013783">
    <property type="entry name" value="Ig-like_fold"/>
</dbReference>
<reference evidence="9" key="2">
    <citation type="submission" date="2025-09" db="UniProtKB">
        <authorList>
            <consortium name="Ensembl"/>
        </authorList>
    </citation>
    <scope>IDENTIFICATION</scope>
</reference>
<evidence type="ECO:0000256" key="2">
    <source>
        <dbReference type="ARBA" id="ARBA00022692"/>
    </source>
</evidence>
<dbReference type="STRING" id="30732.ENSOMEP00000022526"/>
<dbReference type="GO" id="GO:0016020">
    <property type="term" value="C:membrane"/>
    <property type="evidence" value="ECO:0007669"/>
    <property type="project" value="UniProtKB-SubCell"/>
</dbReference>
<protein>
    <recommendedName>
        <fullName evidence="8">Immunoglobulin V-set domain-containing protein</fullName>
    </recommendedName>
</protein>
<evidence type="ECO:0000313" key="10">
    <source>
        <dbReference type="Proteomes" id="UP000261560"/>
    </source>
</evidence>
<evidence type="ECO:0000256" key="4">
    <source>
        <dbReference type="ARBA" id="ARBA00023136"/>
    </source>
</evidence>
<keyword evidence="4" id="KW-0472">Membrane</keyword>
<feature type="domain" description="Immunoglobulin V-set" evidence="8">
    <location>
        <begin position="21"/>
        <end position="113"/>
    </location>
</feature>
<name>A0A3B3CY35_ORYME</name>
<keyword evidence="10" id="KW-1185">Reference proteome</keyword>
<keyword evidence="7" id="KW-0732">Signal</keyword>
<proteinExistence type="predicted"/>
<evidence type="ECO:0000256" key="1">
    <source>
        <dbReference type="ARBA" id="ARBA00004370"/>
    </source>
</evidence>
<evidence type="ECO:0000259" key="8">
    <source>
        <dbReference type="Pfam" id="PF07686"/>
    </source>
</evidence>
<dbReference type="CDD" id="cd00099">
    <property type="entry name" value="IgV"/>
    <property type="match status" value="1"/>
</dbReference>
<dbReference type="OMA" id="LEHSATY"/>